<evidence type="ECO:0008006" key="3">
    <source>
        <dbReference type="Google" id="ProtNLM"/>
    </source>
</evidence>
<evidence type="ECO:0000313" key="1">
    <source>
        <dbReference type="EMBL" id="MFD0684859.1"/>
    </source>
</evidence>
<evidence type="ECO:0000313" key="2">
    <source>
        <dbReference type="Proteomes" id="UP001597063"/>
    </source>
</evidence>
<name>A0ABW2XH27_9ACTN</name>
<sequence length="149" mass="15236">MNDDELIAGVRAAFEALDPVPDGVVAAGRSALGWRLPSARLAGLASDRAGRVADGVRGGAGRALTFARGGLTVEVEVAGTGREREITGRLVPPSPVIVEVRHAEVAAGGAVGRTDGSGFFCLPRVPAGLVSLVLRFEGGTPVVTSWVRL</sequence>
<proteinExistence type="predicted"/>
<keyword evidence="2" id="KW-1185">Reference proteome</keyword>
<organism evidence="1 2">
    <name type="scientific">Actinomadura fibrosa</name>
    <dbReference type="NCBI Taxonomy" id="111802"/>
    <lineage>
        <taxon>Bacteria</taxon>
        <taxon>Bacillati</taxon>
        <taxon>Actinomycetota</taxon>
        <taxon>Actinomycetes</taxon>
        <taxon>Streptosporangiales</taxon>
        <taxon>Thermomonosporaceae</taxon>
        <taxon>Actinomadura</taxon>
    </lineage>
</organism>
<accession>A0ABW2XH27</accession>
<dbReference type="Proteomes" id="UP001597063">
    <property type="component" value="Unassembled WGS sequence"/>
</dbReference>
<dbReference type="RefSeq" id="WP_378322325.1">
    <property type="nucleotide sequence ID" value="NZ_JBHTGP010000005.1"/>
</dbReference>
<gene>
    <name evidence="1" type="ORF">ACFQZM_10145</name>
</gene>
<protein>
    <recommendedName>
        <fullName evidence="3">Carboxypeptidase regulatory-like domain-containing protein</fullName>
    </recommendedName>
</protein>
<comment type="caution">
    <text evidence="1">The sequence shown here is derived from an EMBL/GenBank/DDBJ whole genome shotgun (WGS) entry which is preliminary data.</text>
</comment>
<reference evidence="2" key="1">
    <citation type="journal article" date="2019" name="Int. J. Syst. Evol. Microbiol.">
        <title>The Global Catalogue of Microorganisms (GCM) 10K type strain sequencing project: providing services to taxonomists for standard genome sequencing and annotation.</title>
        <authorList>
            <consortium name="The Broad Institute Genomics Platform"/>
            <consortium name="The Broad Institute Genome Sequencing Center for Infectious Disease"/>
            <person name="Wu L."/>
            <person name="Ma J."/>
        </authorList>
    </citation>
    <scope>NUCLEOTIDE SEQUENCE [LARGE SCALE GENOMIC DNA]</scope>
    <source>
        <strain evidence="2">JCM 9371</strain>
    </source>
</reference>
<dbReference type="EMBL" id="JBHTGP010000005">
    <property type="protein sequence ID" value="MFD0684859.1"/>
    <property type="molecule type" value="Genomic_DNA"/>
</dbReference>